<feature type="domain" description="4'-phosphopantetheinyl transferase" evidence="4">
    <location>
        <begin position="127"/>
        <end position="196"/>
    </location>
</feature>
<keyword evidence="1" id="KW-0808">Transferase</keyword>
<comment type="caution">
    <text evidence="5">The sequence shown here is derived from an EMBL/GenBank/DDBJ whole genome shotgun (WGS) entry which is preliminary data.</text>
</comment>
<dbReference type="GO" id="GO:0009239">
    <property type="term" value="P:enterobactin biosynthetic process"/>
    <property type="evidence" value="ECO:0007669"/>
    <property type="project" value="InterPro"/>
</dbReference>
<dbReference type="OrthoDB" id="9808281at2"/>
<feature type="binding site" evidence="3">
    <location>
        <position position="131"/>
    </location>
    <ligand>
        <name>Mg(2+)</name>
        <dbReference type="ChEBI" id="CHEBI:18420"/>
    </ligand>
</feature>
<dbReference type="GO" id="GO:0009366">
    <property type="term" value="C:enterobactin synthetase complex"/>
    <property type="evidence" value="ECO:0007669"/>
    <property type="project" value="InterPro"/>
</dbReference>
<keyword evidence="3" id="KW-0460">Magnesium</keyword>
<keyword evidence="6" id="KW-1185">Reference proteome</keyword>
<feature type="binding site" evidence="2">
    <location>
        <position position="130"/>
    </location>
    <ligand>
        <name>CoA</name>
        <dbReference type="ChEBI" id="CHEBI:57287"/>
    </ligand>
</feature>
<dbReference type="InterPro" id="IPR037143">
    <property type="entry name" value="4-PPantetheinyl_Trfase_dom_sf"/>
</dbReference>
<feature type="binding site" evidence="3">
    <location>
        <position position="130"/>
    </location>
    <ligand>
        <name>Mg(2+)</name>
        <dbReference type="ChEBI" id="CHEBI:18420"/>
    </ligand>
</feature>
<evidence type="ECO:0000256" key="2">
    <source>
        <dbReference type="PIRSR" id="PIRSR603542-1"/>
    </source>
</evidence>
<keyword evidence="3" id="KW-0479">Metal-binding</keyword>
<dbReference type="EMBL" id="LWMH01000002">
    <property type="protein sequence ID" value="KZS43432.1"/>
    <property type="molecule type" value="Genomic_DNA"/>
</dbReference>
<evidence type="ECO:0000313" key="6">
    <source>
        <dbReference type="Proteomes" id="UP000076796"/>
    </source>
</evidence>
<dbReference type="GO" id="GO:0005886">
    <property type="term" value="C:plasma membrane"/>
    <property type="evidence" value="ECO:0007669"/>
    <property type="project" value="TreeGrafter"/>
</dbReference>
<dbReference type="InterPro" id="IPR008278">
    <property type="entry name" value="4-PPantetheinyl_Trfase_dom"/>
</dbReference>
<gene>
    <name evidence="5" type="ORF">AWU65_25330</name>
</gene>
<evidence type="ECO:0000256" key="3">
    <source>
        <dbReference type="PIRSR" id="PIRSR603542-2"/>
    </source>
</evidence>
<dbReference type="PANTHER" id="PTHR38096">
    <property type="entry name" value="ENTEROBACTIN SYNTHASE COMPONENT D"/>
    <property type="match status" value="1"/>
</dbReference>
<feature type="binding site" evidence="2">
    <location>
        <position position="68"/>
    </location>
    <ligand>
        <name>CoA</name>
        <dbReference type="ChEBI" id="CHEBI:57287"/>
    </ligand>
</feature>
<dbReference type="InterPro" id="IPR003542">
    <property type="entry name" value="Enbac_synth_compD-like"/>
</dbReference>
<reference evidence="5" key="1">
    <citation type="journal article" date="2016" name="Genome Announc.">
        <title>Draft genomes of two strains of Paenibacillus glucanolyticus with capability to degrade lignocellulose.</title>
        <authorList>
            <person name="Mathews S.L."/>
            <person name="Pawlak J."/>
            <person name="Grunden A.M."/>
        </authorList>
    </citation>
    <scope>NUCLEOTIDE SEQUENCE [LARGE SCALE GENOMIC DNA]</scope>
    <source>
        <strain evidence="5">SLM1</strain>
    </source>
</reference>
<feature type="binding site" evidence="2">
    <location>
        <position position="60"/>
    </location>
    <ligand>
        <name>CoA</name>
        <dbReference type="ChEBI" id="CHEBI:57287"/>
    </ligand>
</feature>
<dbReference type="GeneID" id="97555084"/>
<dbReference type="PANTHER" id="PTHR38096:SF1">
    <property type="entry name" value="ENTEROBACTIN SYNTHASE COMPONENT D"/>
    <property type="match status" value="1"/>
</dbReference>
<dbReference type="AlphaFoldDB" id="A0A163DU67"/>
<evidence type="ECO:0000259" key="4">
    <source>
        <dbReference type="Pfam" id="PF01648"/>
    </source>
</evidence>
<evidence type="ECO:0000256" key="1">
    <source>
        <dbReference type="ARBA" id="ARBA00022679"/>
    </source>
</evidence>
<accession>A0A163DU67</accession>
<dbReference type="SUPFAM" id="SSF56214">
    <property type="entry name" value="4'-phosphopantetheinyl transferase"/>
    <property type="match status" value="2"/>
</dbReference>
<evidence type="ECO:0000313" key="5">
    <source>
        <dbReference type="EMBL" id="KZS43432.1"/>
    </source>
</evidence>
<feature type="binding site" evidence="2">
    <location>
        <position position="173"/>
    </location>
    <ligand>
        <name>CoA</name>
        <dbReference type="ChEBI" id="CHEBI:57287"/>
    </ligand>
</feature>
<dbReference type="GO" id="GO:0008897">
    <property type="term" value="F:holo-[acyl-carrier-protein] synthase activity"/>
    <property type="evidence" value="ECO:0007669"/>
    <property type="project" value="InterPro"/>
</dbReference>
<dbReference type="RefSeq" id="WP_082834409.1">
    <property type="nucleotide sequence ID" value="NZ_CP147845.1"/>
</dbReference>
<dbReference type="Gene3D" id="3.90.470.20">
    <property type="entry name" value="4'-phosphopantetheinyl transferase domain"/>
    <property type="match status" value="2"/>
</dbReference>
<comment type="cofactor">
    <cofactor evidence="3">
        <name>Mg(2+)</name>
        <dbReference type="ChEBI" id="CHEBI:18420"/>
    </cofactor>
</comment>
<sequence>MTSPSWEMTVEHLMSGEGTGSNVASLCFFSCSEEEQLLKTTEFLHVEEWQYYRSLHFERRIRSYLAGRYAAKKAIALYTNEDDLRQILIARGIFNQSLVVHSQNAQVSITHSGHLAAAVAFSEKFLMGIDIEQICEGNREVLQDQATARELSLIQSLPYSADSMLTLVWTAKEALSKVLKTGLSTPFAIFELKQINLKDDVFVSYYENFSQYETTSFMLDSFVCSITYPKGMRLNMKAIKKGLNIPIQI</sequence>
<proteinExistence type="predicted"/>
<organism evidence="5 6">
    <name type="scientific">Paenibacillus glucanolyticus</name>
    <dbReference type="NCBI Taxonomy" id="59843"/>
    <lineage>
        <taxon>Bacteria</taxon>
        <taxon>Bacillati</taxon>
        <taxon>Bacillota</taxon>
        <taxon>Bacilli</taxon>
        <taxon>Bacillales</taxon>
        <taxon>Paenibacillaceae</taxon>
        <taxon>Paenibacillus</taxon>
    </lineage>
</organism>
<feature type="binding site" evidence="2">
    <location>
        <begin position="110"/>
        <end position="111"/>
    </location>
    <ligand>
        <name>CoA</name>
        <dbReference type="ChEBI" id="CHEBI:57287"/>
    </ligand>
</feature>
<name>A0A163DU67_9BACL</name>
<dbReference type="Pfam" id="PF01648">
    <property type="entry name" value="ACPS"/>
    <property type="match status" value="1"/>
</dbReference>
<dbReference type="GO" id="GO:0000287">
    <property type="term" value="F:magnesium ion binding"/>
    <property type="evidence" value="ECO:0007669"/>
    <property type="project" value="InterPro"/>
</dbReference>
<dbReference type="STRING" id="59843.A3958_23960"/>
<feature type="binding site" evidence="3">
    <location>
        <position position="132"/>
    </location>
    <ligand>
        <name>Mg(2+)</name>
        <dbReference type="ChEBI" id="CHEBI:18420"/>
    </ligand>
</feature>
<protein>
    <recommendedName>
        <fullName evidence="4">4'-phosphopantetheinyl transferase domain-containing protein</fullName>
    </recommendedName>
</protein>
<dbReference type="Proteomes" id="UP000076796">
    <property type="component" value="Unassembled WGS sequence"/>
</dbReference>
<feature type="binding site" evidence="2">
    <location>
        <position position="177"/>
    </location>
    <ligand>
        <name>CoA</name>
        <dbReference type="ChEBI" id="CHEBI:57287"/>
    </ligand>
</feature>